<comment type="caution">
    <text evidence="1">The sequence shown here is derived from an EMBL/GenBank/DDBJ whole genome shotgun (WGS) entry which is preliminary data.</text>
</comment>
<organism evidence="1">
    <name type="scientific">human gut metagenome</name>
    <dbReference type="NCBI Taxonomy" id="408170"/>
    <lineage>
        <taxon>unclassified sequences</taxon>
        <taxon>metagenomes</taxon>
        <taxon>organismal metagenomes</taxon>
    </lineage>
</organism>
<dbReference type="EMBL" id="AZMM01011613">
    <property type="protein sequence ID" value="ETJ33950.1"/>
    <property type="molecule type" value="Genomic_DNA"/>
</dbReference>
<reference evidence="1" key="1">
    <citation type="submission" date="2013-12" db="EMBL/GenBank/DDBJ databases">
        <title>A Varibaculum cambriense genome reconstructed from a premature infant gut community with otherwise low bacterial novelty that shifts toward anaerobic metabolism during the third week of life.</title>
        <authorList>
            <person name="Brown C.T."/>
            <person name="Sharon I."/>
            <person name="Thomas B.C."/>
            <person name="Castelle C.J."/>
            <person name="Morowitz M.J."/>
            <person name="Banfield J.F."/>
        </authorList>
    </citation>
    <scope>NUCLEOTIDE SEQUENCE</scope>
</reference>
<evidence type="ECO:0000313" key="1">
    <source>
        <dbReference type="EMBL" id="ETJ33950.1"/>
    </source>
</evidence>
<feature type="non-terminal residue" evidence="1">
    <location>
        <position position="35"/>
    </location>
</feature>
<sequence length="35" mass="4330">MMPNYEKVKKIIYENEDLSDYIENINYELIEKPSY</sequence>
<dbReference type="AlphaFoldDB" id="W1XWX7"/>
<accession>W1XWX7</accession>
<gene>
    <name evidence="1" type="ORF">Q604_UNBC11613G0002</name>
</gene>
<proteinExistence type="predicted"/>
<protein>
    <submittedName>
        <fullName evidence="1">Uncharacterized protein</fullName>
    </submittedName>
</protein>
<name>W1XWX7_9ZZZZ</name>